<feature type="domain" description="SH3b" evidence="6">
    <location>
        <begin position="120"/>
        <end position="179"/>
    </location>
</feature>
<keyword evidence="5" id="KW-0732">Signal</keyword>
<dbReference type="EMBL" id="BATC01000014">
    <property type="protein sequence ID" value="GAD58896.1"/>
    <property type="molecule type" value="Genomic_DNA"/>
</dbReference>
<dbReference type="OrthoDB" id="9816009at2"/>
<dbReference type="SMART" id="SM00287">
    <property type="entry name" value="SH3b"/>
    <property type="match status" value="1"/>
</dbReference>
<dbReference type="RefSeq" id="WP_021696992.1">
    <property type="nucleotide sequence ID" value="NZ_BATC01000014.1"/>
</dbReference>
<comment type="similarity">
    <text evidence="2">Belongs to the rickettsiale 17 kDa surface antigen family.</text>
</comment>
<reference evidence="8" key="1">
    <citation type="journal article" date="2013" name="Genome Announc.">
        <title>Draft Genome Sequence of the Dimorphic Prosthecate Bacterium Brevundimonas abyssalis TAR-001T.</title>
        <authorList>
            <person name="Tsubouchi T."/>
            <person name="Nishi S."/>
            <person name="Usui K."/>
            <person name="Shimane Y."/>
            <person name="Takaki Y."/>
            <person name="Maruyama T."/>
            <person name="Hatada Y."/>
        </authorList>
    </citation>
    <scope>NUCLEOTIDE SEQUENCE [LARGE SCALE GENOMIC DNA]</scope>
    <source>
        <strain evidence="8">TAR-001</strain>
    </source>
</reference>
<comment type="caution">
    <text evidence="7">The sequence shown here is derived from an EMBL/GenBank/DDBJ whole genome shotgun (WGS) entry which is preliminary data.</text>
</comment>
<protein>
    <recommendedName>
        <fullName evidence="3">17 kDa surface antigen</fullName>
    </recommendedName>
</protein>
<evidence type="ECO:0000256" key="2">
    <source>
        <dbReference type="ARBA" id="ARBA00008681"/>
    </source>
</evidence>
<dbReference type="AlphaFoldDB" id="A0A8E0KIM1"/>
<evidence type="ECO:0000256" key="1">
    <source>
        <dbReference type="ARBA" id="ARBA00004459"/>
    </source>
</evidence>
<evidence type="ECO:0000256" key="4">
    <source>
        <dbReference type="ARBA" id="ARBA00023288"/>
    </source>
</evidence>
<dbReference type="InterPro" id="IPR003646">
    <property type="entry name" value="SH3-like_bac-type"/>
</dbReference>
<proteinExistence type="inferred from homology"/>
<evidence type="ECO:0000313" key="7">
    <source>
        <dbReference type="EMBL" id="GAD58896.1"/>
    </source>
</evidence>
<keyword evidence="4" id="KW-0449">Lipoprotein</keyword>
<evidence type="ECO:0000313" key="8">
    <source>
        <dbReference type="Proteomes" id="UP000016569"/>
    </source>
</evidence>
<organism evidence="7 8">
    <name type="scientific">Brevundimonas abyssalis TAR-001</name>
    <dbReference type="NCBI Taxonomy" id="1391729"/>
    <lineage>
        <taxon>Bacteria</taxon>
        <taxon>Pseudomonadati</taxon>
        <taxon>Pseudomonadota</taxon>
        <taxon>Alphaproteobacteria</taxon>
        <taxon>Caulobacterales</taxon>
        <taxon>Caulobacteraceae</taxon>
        <taxon>Brevundimonas</taxon>
    </lineage>
</organism>
<feature type="signal peptide" evidence="5">
    <location>
        <begin position="1"/>
        <end position="28"/>
    </location>
</feature>
<feature type="chain" id="PRO_5034670233" description="17 kDa surface antigen" evidence="5">
    <location>
        <begin position="29"/>
        <end position="179"/>
    </location>
</feature>
<dbReference type="PANTHER" id="PTHR34408:SF1">
    <property type="entry name" value="GLYCOSYL HYDROLASE FAMILY 19 DOMAIN-CONTAINING PROTEIN HI_1415"/>
    <property type="match status" value="1"/>
</dbReference>
<evidence type="ECO:0000256" key="5">
    <source>
        <dbReference type="SAM" id="SignalP"/>
    </source>
</evidence>
<name>A0A8E0KIM1_9CAUL</name>
<evidence type="ECO:0000259" key="6">
    <source>
        <dbReference type="PROSITE" id="PS51781"/>
    </source>
</evidence>
<sequence length="179" mass="17895">MSNLKSSSKAALAVLMAGAMGLAGTASAQSYGQQPQRPMGSGVLGCDAPGGRQQAGAVIGGILGAALGTQISRNERELGAVGGGVLGAAAGSYVGCRQQRARLDNYNAGYNNGHAEATAQANAYVAVSNLRIRSGPSTGYGQIGSLSAGQSFQVAGSQGQWLQLAGGGYVHSGYVRRAY</sequence>
<dbReference type="Pfam" id="PF08239">
    <property type="entry name" value="SH3_3"/>
    <property type="match status" value="1"/>
</dbReference>
<dbReference type="PROSITE" id="PS51781">
    <property type="entry name" value="SH3B"/>
    <property type="match status" value="1"/>
</dbReference>
<dbReference type="InterPro" id="IPR008816">
    <property type="entry name" value="Gly_zipper_2TM_dom"/>
</dbReference>
<comment type="subcellular location">
    <subcellularLocation>
        <location evidence="1">Cell outer membrane</location>
        <topology evidence="1">Lipid-anchor</topology>
    </subcellularLocation>
</comment>
<dbReference type="Gene3D" id="2.30.30.40">
    <property type="entry name" value="SH3 Domains"/>
    <property type="match status" value="1"/>
</dbReference>
<evidence type="ECO:0000256" key="3">
    <source>
        <dbReference type="ARBA" id="ARBA00015281"/>
    </source>
</evidence>
<gene>
    <name evidence="7" type="ORF">MBEBAB_1146</name>
</gene>
<dbReference type="Pfam" id="PF05433">
    <property type="entry name" value="Rick_17kDa_Anti"/>
    <property type="match status" value="1"/>
</dbReference>
<dbReference type="PANTHER" id="PTHR34408">
    <property type="entry name" value="FAMILY PROTEIN, PUTATIVE-RELATED"/>
    <property type="match status" value="1"/>
</dbReference>
<dbReference type="InterPro" id="IPR052354">
    <property type="entry name" value="Cell_Wall_Dynamics_Protein"/>
</dbReference>
<accession>A0A8E0KIM1</accession>
<keyword evidence="8" id="KW-1185">Reference proteome</keyword>
<dbReference type="GO" id="GO:0009279">
    <property type="term" value="C:cell outer membrane"/>
    <property type="evidence" value="ECO:0007669"/>
    <property type="project" value="UniProtKB-SubCell"/>
</dbReference>
<dbReference type="Proteomes" id="UP000016569">
    <property type="component" value="Unassembled WGS sequence"/>
</dbReference>